<dbReference type="PANTHER" id="PTHR10655">
    <property type="entry name" value="LYSOPHOSPHOLIPASE-RELATED"/>
    <property type="match status" value="1"/>
</dbReference>
<dbReference type="InterPro" id="IPR050565">
    <property type="entry name" value="LYPA1-2/EST-like"/>
</dbReference>
<dbReference type="InterPro" id="IPR003140">
    <property type="entry name" value="PLipase/COase/thioEstase"/>
</dbReference>
<dbReference type="Gene3D" id="3.40.50.1820">
    <property type="entry name" value="alpha/beta hydrolase"/>
    <property type="match status" value="1"/>
</dbReference>
<evidence type="ECO:0000259" key="3">
    <source>
        <dbReference type="Pfam" id="PF02230"/>
    </source>
</evidence>
<dbReference type="EMBL" id="JBDXSU010000004">
    <property type="protein sequence ID" value="MFB5189778.1"/>
    <property type="molecule type" value="Genomic_DNA"/>
</dbReference>
<feature type="domain" description="Phospholipase/carboxylesterase/thioesterase" evidence="3">
    <location>
        <begin position="18"/>
        <end position="204"/>
    </location>
</feature>
<evidence type="ECO:0000313" key="4">
    <source>
        <dbReference type="EMBL" id="MFB5189778.1"/>
    </source>
</evidence>
<reference evidence="4 5" key="1">
    <citation type="journal article" date="2024" name="Int. J. Mol. Sci.">
        <title>Exploration of Alicyclobacillus spp. Genome in Search of Antibiotic Resistance.</title>
        <authorList>
            <person name="Bucka-Kolendo J."/>
            <person name="Kiousi D.E."/>
            <person name="Dekowska A."/>
            <person name="Mikolajczuk-Szczyrba A."/>
            <person name="Karadedos D.M."/>
            <person name="Michael P."/>
            <person name="Galanis A."/>
            <person name="Sokolowska B."/>
        </authorList>
    </citation>
    <scope>NUCLEOTIDE SEQUENCE [LARGE SCALE GENOMIC DNA]</scope>
    <source>
        <strain evidence="4 5">KKP 3000</strain>
    </source>
</reference>
<evidence type="ECO:0000256" key="2">
    <source>
        <dbReference type="ARBA" id="ARBA00022801"/>
    </source>
</evidence>
<accession>A0ABV5ABY0</accession>
<dbReference type="InterPro" id="IPR029058">
    <property type="entry name" value="AB_hydrolase_fold"/>
</dbReference>
<organism evidence="4 5">
    <name type="scientific">Alicyclobacillus fastidiosus</name>
    <dbReference type="NCBI Taxonomy" id="392011"/>
    <lineage>
        <taxon>Bacteria</taxon>
        <taxon>Bacillati</taxon>
        <taxon>Bacillota</taxon>
        <taxon>Bacilli</taxon>
        <taxon>Bacillales</taxon>
        <taxon>Alicyclobacillaceae</taxon>
        <taxon>Alicyclobacillus</taxon>
    </lineage>
</organism>
<proteinExistence type="inferred from homology"/>
<dbReference type="SUPFAM" id="SSF53474">
    <property type="entry name" value="alpha/beta-Hydrolases"/>
    <property type="match status" value="1"/>
</dbReference>
<dbReference type="Proteomes" id="UP001579974">
    <property type="component" value="Unassembled WGS sequence"/>
</dbReference>
<dbReference type="PANTHER" id="PTHR10655:SF17">
    <property type="entry name" value="LYSOPHOSPHOLIPASE-LIKE PROTEIN 1"/>
    <property type="match status" value="1"/>
</dbReference>
<evidence type="ECO:0000256" key="1">
    <source>
        <dbReference type="ARBA" id="ARBA00006499"/>
    </source>
</evidence>
<comment type="caution">
    <text evidence="4">The sequence shown here is derived from an EMBL/GenBank/DDBJ whole genome shotgun (WGS) entry which is preliminary data.</text>
</comment>
<dbReference type="RefSeq" id="WP_275476403.1">
    <property type="nucleotide sequence ID" value="NZ_CP162940.1"/>
</dbReference>
<gene>
    <name evidence="4" type="ORF">KKP3000_003166</name>
</gene>
<sequence>MASTYITEVRVPSTTAEGKKYPVIFALHGIGYNEQDMISLVEELHDEFIVVGIRGNLTYENGYAYYYLKNYGNPERELFDSSIENLLNVIEETTNQYPVDPSKRYLIGFSQGAILSMSLALLLGEKIKGVVAMNGYIPNFLIEEFPIKSLNQTDVFLAQGGSDPIFPIKIGNETDEYLRKHAHAVKYVIYPAGHEISADTQVDLCRWLRINAKNE</sequence>
<dbReference type="Pfam" id="PF02230">
    <property type="entry name" value="Abhydrolase_2"/>
    <property type="match status" value="1"/>
</dbReference>
<comment type="similarity">
    <text evidence="1">Belongs to the AB hydrolase superfamily. AB hydrolase 2 family.</text>
</comment>
<keyword evidence="2 4" id="KW-0378">Hydrolase</keyword>
<evidence type="ECO:0000313" key="5">
    <source>
        <dbReference type="Proteomes" id="UP001579974"/>
    </source>
</evidence>
<dbReference type="GO" id="GO:0016787">
    <property type="term" value="F:hydrolase activity"/>
    <property type="evidence" value="ECO:0007669"/>
    <property type="project" value="UniProtKB-KW"/>
</dbReference>
<keyword evidence="5" id="KW-1185">Reference proteome</keyword>
<name>A0ABV5ABY0_9BACL</name>
<protein>
    <submittedName>
        <fullName evidence="4">Alpha/beta hydrolase-fold protein</fullName>
    </submittedName>
</protein>